<reference evidence="1 2" key="1">
    <citation type="submission" date="2024-01" db="EMBL/GenBank/DDBJ databases">
        <title>Pedobacter sp. nov., isolated from fresh soil.</title>
        <authorList>
            <person name="Le N.T.T."/>
        </authorList>
    </citation>
    <scope>NUCLEOTIDE SEQUENCE [LARGE SCALE GENOMIC DNA]</scope>
    <source>
        <strain evidence="1 2">KR3-3</strain>
    </source>
</reference>
<dbReference type="Proteomes" id="UP001336835">
    <property type="component" value="Unassembled WGS sequence"/>
</dbReference>
<sequence>MVRGKFIPKSLTKYRARESTIDTNSIYVNKENKFFYKFYSNNKVSITHYKGSSLTIEDINPLKGKMGYFYQENDKVVTFILVKTARAFFNKSYLKIDSMGNLIEVYFDTKGVYKKQKLPEATPQLNPDW</sequence>
<evidence type="ECO:0000313" key="2">
    <source>
        <dbReference type="Proteomes" id="UP001336835"/>
    </source>
</evidence>
<protein>
    <submittedName>
        <fullName evidence="1">Uncharacterized protein</fullName>
    </submittedName>
</protein>
<accession>A0ABU7I2S6</accession>
<proteinExistence type="predicted"/>
<keyword evidence="2" id="KW-1185">Reference proteome</keyword>
<comment type="caution">
    <text evidence="1">The sequence shown here is derived from an EMBL/GenBank/DDBJ whole genome shotgun (WGS) entry which is preliminary data.</text>
</comment>
<evidence type="ECO:0000313" key="1">
    <source>
        <dbReference type="EMBL" id="MEE1943772.1"/>
    </source>
</evidence>
<name>A0ABU7I2S6_9SPHI</name>
<dbReference type="RefSeq" id="WP_330106172.1">
    <property type="nucleotide sequence ID" value="NZ_JAZDQT010000001.1"/>
</dbReference>
<dbReference type="EMBL" id="JAZDQT010000001">
    <property type="protein sequence ID" value="MEE1943772.1"/>
    <property type="molecule type" value="Genomic_DNA"/>
</dbReference>
<gene>
    <name evidence="1" type="ORF">VRU48_01555</name>
</gene>
<organism evidence="1 2">
    <name type="scientific">Pedobacter albus</name>
    <dbReference type="NCBI Taxonomy" id="3113905"/>
    <lineage>
        <taxon>Bacteria</taxon>
        <taxon>Pseudomonadati</taxon>
        <taxon>Bacteroidota</taxon>
        <taxon>Sphingobacteriia</taxon>
        <taxon>Sphingobacteriales</taxon>
        <taxon>Sphingobacteriaceae</taxon>
        <taxon>Pedobacter</taxon>
    </lineage>
</organism>